<reference evidence="4 5" key="1">
    <citation type="journal article" date="2015" name="Genome Biol.">
        <title>Comparative genomics of Steinernema reveals deeply conserved gene regulatory networks.</title>
        <authorList>
            <person name="Dillman A.R."/>
            <person name="Macchietto M."/>
            <person name="Porter C.F."/>
            <person name="Rogers A."/>
            <person name="Williams B."/>
            <person name="Antoshechkin I."/>
            <person name="Lee M.M."/>
            <person name="Goodwin Z."/>
            <person name="Lu X."/>
            <person name="Lewis E.E."/>
            <person name="Goodrich-Blair H."/>
            <person name="Stock S.P."/>
            <person name="Adams B.J."/>
            <person name="Sternberg P.W."/>
            <person name="Mortazavi A."/>
        </authorList>
    </citation>
    <scope>NUCLEOTIDE SEQUENCE [LARGE SCALE GENOMIC DNA]</scope>
    <source>
        <strain evidence="4 5">ALL</strain>
    </source>
</reference>
<feature type="domain" description="ShKT" evidence="3">
    <location>
        <begin position="118"/>
        <end position="160"/>
    </location>
</feature>
<reference evidence="4 5" key="2">
    <citation type="journal article" date="2019" name="G3 (Bethesda)">
        <title>Hybrid Assembly of the Genome of the Entomopathogenic Nematode Steinernema carpocapsae Identifies the X-Chromosome.</title>
        <authorList>
            <person name="Serra L."/>
            <person name="Macchietto M."/>
            <person name="Macias-Munoz A."/>
            <person name="McGill C.J."/>
            <person name="Rodriguez I.M."/>
            <person name="Rodriguez B."/>
            <person name="Murad R."/>
            <person name="Mortazavi A."/>
        </authorList>
    </citation>
    <scope>NUCLEOTIDE SEQUENCE [LARGE SCALE GENOMIC DNA]</scope>
    <source>
        <strain evidence="4 5">ALL</strain>
    </source>
</reference>
<name>A0A4U5MIE7_STECR</name>
<dbReference type="AlphaFoldDB" id="A0A4U5MIE7"/>
<dbReference type="FunFam" id="1.10.10.1940:FF:000002">
    <property type="entry name" value="PHAryngeal gland Toxin-related"/>
    <property type="match status" value="1"/>
</dbReference>
<evidence type="ECO:0000256" key="2">
    <source>
        <dbReference type="ARBA" id="ARBA00023157"/>
    </source>
</evidence>
<dbReference type="EMBL" id="AZBU02000007">
    <property type="protein sequence ID" value="TKR69128.1"/>
    <property type="molecule type" value="Genomic_DNA"/>
</dbReference>
<keyword evidence="1" id="KW-0732">Signal</keyword>
<dbReference type="SMART" id="SM00254">
    <property type="entry name" value="ShKT"/>
    <property type="match status" value="1"/>
</dbReference>
<dbReference type="InterPro" id="IPR003582">
    <property type="entry name" value="ShKT_dom"/>
</dbReference>
<dbReference type="Gene3D" id="1.10.10.1940">
    <property type="match status" value="1"/>
</dbReference>
<keyword evidence="2" id="KW-1015">Disulfide bond</keyword>
<sequence>MVTEAQQPFCLRRTPTGGCVCDKDTPCPDTKTKSLKCDLEKEVCVTSFDETNTFHPCTDGLCPLDNQFCYHGWCVFVPFIVTTSKPTFVFTKPTFVFTTPKPVTRPRKPTWFPRPMRPCVDWVKPGHSHSDCPARRHLCDNSLYYDVMTQECPRTCNRCYDNYGLPCPYRPPYYPYPGNREPFYPGNRQPFYPGRPGGWERRPADRWIPSIYNPCNGLPGGR</sequence>
<dbReference type="OrthoDB" id="5855340at2759"/>
<keyword evidence="5" id="KW-1185">Reference proteome</keyword>
<proteinExistence type="predicted"/>
<gene>
    <name evidence="4" type="ORF">L596_021323</name>
</gene>
<dbReference type="Pfam" id="PF01549">
    <property type="entry name" value="ShK"/>
    <property type="match status" value="1"/>
</dbReference>
<accession>A0A4U5MIE7</accession>
<evidence type="ECO:0000259" key="3">
    <source>
        <dbReference type="SMART" id="SM00254"/>
    </source>
</evidence>
<comment type="caution">
    <text evidence="4">The sequence shown here is derived from an EMBL/GenBank/DDBJ whole genome shotgun (WGS) entry which is preliminary data.</text>
</comment>
<evidence type="ECO:0000313" key="5">
    <source>
        <dbReference type="Proteomes" id="UP000298663"/>
    </source>
</evidence>
<dbReference type="Proteomes" id="UP000298663">
    <property type="component" value="Unassembled WGS sequence"/>
</dbReference>
<protein>
    <recommendedName>
        <fullName evidence="3">ShKT domain-containing protein</fullName>
    </recommendedName>
</protein>
<dbReference type="PANTHER" id="PTHR46219:SF5">
    <property type="entry name" value="SHKT DOMAIN-CONTAINING PROTEIN"/>
    <property type="match status" value="1"/>
</dbReference>
<evidence type="ECO:0000313" key="4">
    <source>
        <dbReference type="EMBL" id="TKR69128.1"/>
    </source>
</evidence>
<evidence type="ECO:0000256" key="1">
    <source>
        <dbReference type="ARBA" id="ARBA00022729"/>
    </source>
</evidence>
<organism evidence="4 5">
    <name type="scientific">Steinernema carpocapsae</name>
    <name type="common">Entomopathogenic nematode</name>
    <dbReference type="NCBI Taxonomy" id="34508"/>
    <lineage>
        <taxon>Eukaryota</taxon>
        <taxon>Metazoa</taxon>
        <taxon>Ecdysozoa</taxon>
        <taxon>Nematoda</taxon>
        <taxon>Chromadorea</taxon>
        <taxon>Rhabditida</taxon>
        <taxon>Tylenchina</taxon>
        <taxon>Panagrolaimomorpha</taxon>
        <taxon>Strongyloidoidea</taxon>
        <taxon>Steinernematidae</taxon>
        <taxon>Steinernema</taxon>
    </lineage>
</organism>
<dbReference type="PANTHER" id="PTHR46219">
    <property type="entry name" value="PROTEIN CBG11138"/>
    <property type="match status" value="1"/>
</dbReference>